<evidence type="ECO:0000259" key="9">
    <source>
        <dbReference type="PROSITE" id="PS50123"/>
    </source>
</evidence>
<dbReference type="InterPro" id="IPR000673">
    <property type="entry name" value="Sig_transdc_resp-reg_Me-estase"/>
</dbReference>
<dbReference type="SUPFAM" id="SSF55785">
    <property type="entry name" value="PYP-like sensor domain (PAS domain)"/>
    <property type="match status" value="3"/>
</dbReference>
<dbReference type="InterPro" id="IPR001610">
    <property type="entry name" value="PAC"/>
</dbReference>
<evidence type="ECO:0000259" key="7">
    <source>
        <dbReference type="PROSITE" id="PS50113"/>
    </source>
</evidence>
<proteinExistence type="predicted"/>
<dbReference type="Pfam" id="PF03705">
    <property type="entry name" value="CheR_N"/>
    <property type="match status" value="1"/>
</dbReference>
<dbReference type="CDD" id="cd00082">
    <property type="entry name" value="HisKA"/>
    <property type="match status" value="1"/>
</dbReference>
<dbReference type="Pfam" id="PF08447">
    <property type="entry name" value="PAS_3"/>
    <property type="match status" value="1"/>
</dbReference>
<feature type="domain" description="CheR-type methyltransferase" evidence="9">
    <location>
        <begin position="220"/>
        <end position="475"/>
    </location>
</feature>
<organism evidence="10 11">
    <name type="scientific">Nibrella saemangeumensis</name>
    <dbReference type="NCBI Taxonomy" id="1084526"/>
    <lineage>
        <taxon>Bacteria</taxon>
        <taxon>Pseudomonadati</taxon>
        <taxon>Bacteroidota</taxon>
        <taxon>Cytophagia</taxon>
        <taxon>Cytophagales</taxon>
        <taxon>Spirosomataceae</taxon>
        <taxon>Nibrella</taxon>
    </lineage>
</organism>
<dbReference type="PANTHER" id="PTHR24422">
    <property type="entry name" value="CHEMOTAXIS PROTEIN METHYLTRANSFERASE"/>
    <property type="match status" value="1"/>
</dbReference>
<dbReference type="CDD" id="cd16434">
    <property type="entry name" value="CheB-CheR_fusion"/>
    <property type="match status" value="1"/>
</dbReference>
<sequence>MGPTEQTADGQSATKSVPVVAIGASAGGLEAFSELLRALPPDTGLAYVYIQHLDPTHDSQLAMLFGKETAMPVAEAQHLMRIEPNHVYIIPPNTNMEIVDSILTLQPRQLHPAIHMPIDEFFISLSERQKAGAIGVLLSGMNADGILGLRAIKAVGGLTFVQDETAKYKFMPQAAIAEGVADLVLSPAEIAKELGLLSSRIDLFQLTADAEDADIPATQEEVLKSIIQILRKVTGADFSQYKITTVRRRIIRRMLLFRFESLSDYALYVRRHPEEAELLYSDLLINVTNFFRDPETMDYVQKIVLPQILKIKKEGDSIRVWVPACSTGQEAYTLAMMFLEILGDKAVKVPIHIFATDISEAAIAKARQGAYTPRRLQRFFTKVDDRYRINKAVRDLCVFAPHNLFKDPPFSRLDMVSCRNLLIYLNNTLQKKAISAFHYALNANGFLLLGKSESVSSASQLFSQLGKPYKVFTRRSDATSRVSFDMSPRLREAYADDDGKVQEGQPRKTLAVAPPAVDLEQVVDALLLRQYIPPSVLVNQDMDILQFRGSTGLYLAHSAGKATLNLLKMARPELVFDLRSTILKARKAGQPVRKPGLTFEVSNTTHYVAIEVVPIRTDTEDQLYLVIFEEAVPIVAPESRSMSARNQRIKELEEQLANLREDMRAVIEEHEVSNEELQSAKEELQSMNEELETSKEEIESTNEELMTTNQELQLRNDQLSEAYHFSEAIFTTIREATLILDKDLRVLNANKAFYHKFKTDESDIEGRLIYEIGNRRWDIPELRQLLGNILSRVAESQQSEVTHTFPASGEKVLMFSASRVSRQTRQDAILLAIEDLTDHRRAQRLLEEREMWFHTIADSAPFPTWVAGPDGRYTFVNQAWLNFTGSTLADEISYGWARNIHPDDRESYLTIYHSSLQDRKAFSAEYRLKRHDGSYHWILENARPMFFPDGTFNGYIGTSADVTLQKEMNAELDRRVQQRTQELDEANKTLEHTNHELTRTAENLHAVLDSSPASIAYLKALYNEQNEITDFQLAFCNEKFAQVNQIAMEDILGSKLSEHYPLLLQGETFEQLRHVATTGLPVYLEFPYRSQGNEAWLAASITKHDAGVILTGLDVSSLKEYQHQLENQNQALQRSNQTLEQYAYAASHDLQEPLRKIQTLSDLLRAQYSHELTATGGNLIERIHASASRMQALIKDLLTYARLSVDKPEPKIINLNGLITEVTEDFYTILEERKAMVHVEDLPEIRGSASQWRLVFHHLIDNGLKFYRSGVSPEIVIRCRTAPGWAFESVSGLNPDIEYAEITVQDNGLGFDPQYTDRIFDPFKRLHSVGQYPGTGIGLAICKRIIENHEGVITAMSQPGEGSAFLIYVPVMSVKKNS</sequence>
<dbReference type="Gene3D" id="3.40.50.150">
    <property type="entry name" value="Vaccinia Virus protein VP39"/>
    <property type="match status" value="1"/>
</dbReference>
<gene>
    <name evidence="10" type="ORF">GCM10023189_16360</name>
</gene>
<evidence type="ECO:0000256" key="1">
    <source>
        <dbReference type="ARBA" id="ARBA00000085"/>
    </source>
</evidence>
<dbReference type="SMART" id="SM00091">
    <property type="entry name" value="PAS"/>
    <property type="match status" value="2"/>
</dbReference>
<dbReference type="Gene3D" id="3.40.50.180">
    <property type="entry name" value="Methylesterase CheB, C-terminal domain"/>
    <property type="match status" value="1"/>
</dbReference>
<dbReference type="PROSITE" id="PS50122">
    <property type="entry name" value="CHEB"/>
    <property type="match status" value="1"/>
</dbReference>
<feature type="domain" description="CheB-type methylesterase" evidence="8">
    <location>
        <begin position="13"/>
        <end position="194"/>
    </location>
</feature>
<feature type="domain" description="PAC" evidence="7">
    <location>
        <begin position="922"/>
        <end position="974"/>
    </location>
</feature>
<feature type="coiled-coil region" evidence="4">
    <location>
        <begin position="642"/>
        <end position="722"/>
    </location>
</feature>
<dbReference type="InterPro" id="IPR036890">
    <property type="entry name" value="HATPase_C_sf"/>
</dbReference>
<feature type="active site" evidence="3">
    <location>
        <position position="25"/>
    </location>
</feature>
<dbReference type="InterPro" id="IPR000780">
    <property type="entry name" value="CheR_MeTrfase"/>
</dbReference>
<dbReference type="PROSITE" id="PS50112">
    <property type="entry name" value="PAS"/>
    <property type="match status" value="1"/>
</dbReference>
<dbReference type="InterPro" id="IPR000014">
    <property type="entry name" value="PAS"/>
</dbReference>
<dbReference type="SUPFAM" id="SSF55874">
    <property type="entry name" value="ATPase domain of HSP90 chaperone/DNA topoisomerase II/histidine kinase"/>
    <property type="match status" value="1"/>
</dbReference>
<dbReference type="PROSITE" id="PS50113">
    <property type="entry name" value="PAC"/>
    <property type="match status" value="1"/>
</dbReference>
<dbReference type="EMBL" id="BAABHD010000022">
    <property type="protein sequence ID" value="GAA4452645.1"/>
    <property type="molecule type" value="Genomic_DNA"/>
</dbReference>
<dbReference type="PROSITE" id="PS50123">
    <property type="entry name" value="CHER"/>
    <property type="match status" value="1"/>
</dbReference>
<evidence type="ECO:0000256" key="3">
    <source>
        <dbReference type="PROSITE-ProRule" id="PRU00050"/>
    </source>
</evidence>
<dbReference type="InterPro" id="IPR035965">
    <property type="entry name" value="PAS-like_dom_sf"/>
</dbReference>
<dbReference type="SMART" id="SM00387">
    <property type="entry name" value="HATPase_c"/>
    <property type="match status" value="1"/>
</dbReference>
<feature type="coiled-coil region" evidence="4">
    <location>
        <begin position="969"/>
        <end position="1003"/>
    </location>
</feature>
<dbReference type="InterPro" id="IPR000700">
    <property type="entry name" value="PAS-assoc_C"/>
</dbReference>
<feature type="active site" evidence="3">
    <location>
        <position position="52"/>
    </location>
</feature>
<feature type="coiled-coil region" evidence="4">
    <location>
        <begin position="1115"/>
        <end position="1142"/>
    </location>
</feature>
<dbReference type="InterPro" id="IPR003661">
    <property type="entry name" value="HisK_dim/P_dom"/>
</dbReference>
<evidence type="ECO:0000256" key="2">
    <source>
        <dbReference type="ARBA" id="ARBA00012438"/>
    </source>
</evidence>
<dbReference type="InterPro" id="IPR035909">
    <property type="entry name" value="CheB_C"/>
</dbReference>
<dbReference type="PRINTS" id="PR00996">
    <property type="entry name" value="CHERMTFRASE"/>
</dbReference>
<dbReference type="InterPro" id="IPR013655">
    <property type="entry name" value="PAS_fold_3"/>
</dbReference>
<dbReference type="Proteomes" id="UP001501175">
    <property type="component" value="Unassembled WGS sequence"/>
</dbReference>
<comment type="caution">
    <text evidence="10">The sequence shown here is derived from an EMBL/GenBank/DDBJ whole genome shotgun (WGS) entry which is preliminary data.</text>
</comment>
<feature type="domain" description="Histidine kinase" evidence="5">
    <location>
        <begin position="1145"/>
        <end position="1373"/>
    </location>
</feature>
<dbReference type="SUPFAM" id="SSF47384">
    <property type="entry name" value="Homodimeric domain of signal transducing histidine kinase"/>
    <property type="match status" value="1"/>
</dbReference>
<dbReference type="SUPFAM" id="SSF52738">
    <property type="entry name" value="Methylesterase CheB, C-terminal domain"/>
    <property type="match status" value="1"/>
</dbReference>
<dbReference type="PROSITE" id="PS50109">
    <property type="entry name" value="HIS_KIN"/>
    <property type="match status" value="1"/>
</dbReference>
<dbReference type="PANTHER" id="PTHR24422:SF27">
    <property type="entry name" value="PROTEIN-GLUTAMATE O-METHYLTRANSFERASE"/>
    <property type="match status" value="1"/>
</dbReference>
<reference evidence="11" key="1">
    <citation type="journal article" date="2019" name="Int. J. Syst. Evol. Microbiol.">
        <title>The Global Catalogue of Microorganisms (GCM) 10K type strain sequencing project: providing services to taxonomists for standard genome sequencing and annotation.</title>
        <authorList>
            <consortium name="The Broad Institute Genomics Platform"/>
            <consortium name="The Broad Institute Genome Sequencing Center for Infectious Disease"/>
            <person name="Wu L."/>
            <person name="Ma J."/>
        </authorList>
    </citation>
    <scope>NUCLEOTIDE SEQUENCE [LARGE SCALE GENOMIC DNA]</scope>
    <source>
        <strain evidence="11">JCM 17927</strain>
    </source>
</reference>
<dbReference type="InterPro" id="IPR050903">
    <property type="entry name" value="Bact_Chemotaxis_MeTrfase"/>
</dbReference>
<dbReference type="InterPro" id="IPR022641">
    <property type="entry name" value="CheR_N"/>
</dbReference>
<dbReference type="Pfam" id="PF02518">
    <property type="entry name" value="HATPase_c"/>
    <property type="match status" value="1"/>
</dbReference>
<dbReference type="NCBIfam" id="TIGR00229">
    <property type="entry name" value="sensory_box"/>
    <property type="match status" value="1"/>
</dbReference>
<evidence type="ECO:0000313" key="10">
    <source>
        <dbReference type="EMBL" id="GAA4452645.1"/>
    </source>
</evidence>
<dbReference type="SMART" id="SM00086">
    <property type="entry name" value="PAC"/>
    <property type="match status" value="1"/>
</dbReference>
<name>A0ABP8MNU2_9BACT</name>
<dbReference type="InterPro" id="IPR005467">
    <property type="entry name" value="His_kinase_dom"/>
</dbReference>
<evidence type="ECO:0000259" key="5">
    <source>
        <dbReference type="PROSITE" id="PS50109"/>
    </source>
</evidence>
<keyword evidence="11" id="KW-1185">Reference proteome</keyword>
<dbReference type="InterPro" id="IPR013656">
    <property type="entry name" value="PAS_4"/>
</dbReference>
<dbReference type="Pfam" id="PF08448">
    <property type="entry name" value="PAS_4"/>
    <property type="match status" value="2"/>
</dbReference>
<dbReference type="InterPro" id="IPR029063">
    <property type="entry name" value="SAM-dependent_MTases_sf"/>
</dbReference>
<dbReference type="Pfam" id="PF01339">
    <property type="entry name" value="CheB_methylest"/>
    <property type="match status" value="1"/>
</dbReference>
<evidence type="ECO:0000259" key="8">
    <source>
        <dbReference type="PROSITE" id="PS50122"/>
    </source>
</evidence>
<dbReference type="Pfam" id="PF01739">
    <property type="entry name" value="CheR"/>
    <property type="match status" value="1"/>
</dbReference>
<keyword evidence="4" id="KW-0175">Coiled coil</keyword>
<feature type="domain" description="PAS" evidence="6">
    <location>
        <begin position="849"/>
        <end position="919"/>
    </location>
</feature>
<accession>A0ABP8MNU2</accession>
<dbReference type="InterPro" id="IPR003594">
    <property type="entry name" value="HATPase_dom"/>
</dbReference>
<dbReference type="InterPro" id="IPR022642">
    <property type="entry name" value="CheR_C"/>
</dbReference>
<dbReference type="CDD" id="cd00130">
    <property type="entry name" value="PAS"/>
    <property type="match status" value="1"/>
</dbReference>
<dbReference type="Pfam" id="PF00512">
    <property type="entry name" value="HisKA"/>
    <property type="match status" value="1"/>
</dbReference>
<dbReference type="RefSeq" id="WP_345242409.1">
    <property type="nucleotide sequence ID" value="NZ_BAABHD010000022.1"/>
</dbReference>
<keyword evidence="3" id="KW-0145">Chemotaxis</keyword>
<dbReference type="SUPFAM" id="SSF47757">
    <property type="entry name" value="Chemotaxis receptor methyltransferase CheR, N-terminal domain"/>
    <property type="match status" value="1"/>
</dbReference>
<dbReference type="SUPFAM" id="SSF53335">
    <property type="entry name" value="S-adenosyl-L-methionine-dependent methyltransferases"/>
    <property type="match status" value="1"/>
</dbReference>
<dbReference type="Gene3D" id="3.30.565.10">
    <property type="entry name" value="Histidine kinase-like ATPase, C-terminal domain"/>
    <property type="match status" value="1"/>
</dbReference>
<comment type="catalytic activity">
    <reaction evidence="1">
        <text>ATP + protein L-histidine = ADP + protein N-phospho-L-histidine.</text>
        <dbReference type="EC" id="2.7.13.3"/>
    </reaction>
</comment>
<dbReference type="Gene3D" id="1.10.287.130">
    <property type="match status" value="1"/>
</dbReference>
<evidence type="ECO:0000259" key="6">
    <source>
        <dbReference type="PROSITE" id="PS50112"/>
    </source>
</evidence>
<protein>
    <recommendedName>
        <fullName evidence="2">histidine kinase</fullName>
        <ecNumber evidence="2">2.7.13.3</ecNumber>
    </recommendedName>
</protein>
<dbReference type="EC" id="2.7.13.3" evidence="2"/>
<evidence type="ECO:0000256" key="4">
    <source>
        <dbReference type="SAM" id="Coils"/>
    </source>
</evidence>
<evidence type="ECO:0000313" key="11">
    <source>
        <dbReference type="Proteomes" id="UP001501175"/>
    </source>
</evidence>
<keyword evidence="3" id="KW-0378">Hydrolase</keyword>
<dbReference type="SMART" id="SM00388">
    <property type="entry name" value="HisKA"/>
    <property type="match status" value="1"/>
</dbReference>
<feature type="active site" evidence="3">
    <location>
        <position position="144"/>
    </location>
</feature>
<dbReference type="Gene3D" id="3.30.450.20">
    <property type="entry name" value="PAS domain"/>
    <property type="match status" value="3"/>
</dbReference>
<dbReference type="SMART" id="SM00138">
    <property type="entry name" value="MeTrc"/>
    <property type="match status" value="1"/>
</dbReference>
<dbReference type="InterPro" id="IPR036097">
    <property type="entry name" value="HisK_dim/P_sf"/>
</dbReference>